<dbReference type="EMBL" id="FCNW02000001">
    <property type="protein sequence ID" value="SAL14330.1"/>
    <property type="molecule type" value="Genomic_DNA"/>
</dbReference>
<keyword evidence="9" id="KW-1185">Reference proteome</keyword>
<sequence length="324" mass="34200">MAYAAGIARQCWRAAAARYNGSMNSSHSTFPLDAAWRIDRERLEALLVRPVRGWPVDIVDETGSTNADLMAQMKELPRERSSPTLAPLVRAAYSQTAGRGRRGRPWVAQPGNALLFSIACVLPRPIEGLAGLSLAIGTGVIDALGQLPLSASARLALKWPNDVLIDDGKLAGILIETAWNTPQATAVVIGIGINLHGAAELAAQVEEANRLGSGNLPAPGNLPASLSRAWPGANLTDTLAALLNALDATLTRFAAKGFRPFRQPWLAAHAYAGREVVLLEQGVEVARGVAAGVDDQGQLQIDTPEGLRTAATGDVSLRLGEPRP</sequence>
<comment type="caution">
    <text evidence="8">The sequence shown here is derived from an EMBL/GenBank/DDBJ whole genome shotgun (WGS) entry which is preliminary data.</text>
</comment>
<dbReference type="PANTHER" id="PTHR12835:SF5">
    <property type="entry name" value="BIOTIN--PROTEIN LIGASE"/>
    <property type="match status" value="1"/>
</dbReference>
<evidence type="ECO:0000256" key="2">
    <source>
        <dbReference type="ARBA" id="ARBA00022741"/>
    </source>
</evidence>
<keyword evidence="3" id="KW-0067">ATP-binding</keyword>
<dbReference type="InterPro" id="IPR004408">
    <property type="entry name" value="Biotin_CoA_COase_ligase"/>
</dbReference>
<evidence type="ECO:0000256" key="6">
    <source>
        <dbReference type="ARBA" id="ARBA00047846"/>
    </source>
</evidence>
<dbReference type="STRING" id="326474.AWB65_00530"/>
<dbReference type="InterPro" id="IPR003142">
    <property type="entry name" value="BPL_C"/>
</dbReference>
<dbReference type="Gene3D" id="3.30.930.10">
    <property type="entry name" value="Bira Bifunctional Protein, Domain 2"/>
    <property type="match status" value="1"/>
</dbReference>
<keyword evidence="1 8" id="KW-0436">Ligase</keyword>
<dbReference type="Proteomes" id="UP000054977">
    <property type="component" value="Unassembled WGS sequence"/>
</dbReference>
<dbReference type="InterPro" id="IPR004143">
    <property type="entry name" value="BPL_LPL_catalytic"/>
</dbReference>
<dbReference type="PANTHER" id="PTHR12835">
    <property type="entry name" value="BIOTIN PROTEIN LIGASE"/>
    <property type="match status" value="1"/>
</dbReference>
<evidence type="ECO:0000256" key="1">
    <source>
        <dbReference type="ARBA" id="ARBA00022598"/>
    </source>
</evidence>
<dbReference type="SUPFAM" id="SSF55681">
    <property type="entry name" value="Class II aaRS and biotin synthetases"/>
    <property type="match status" value="1"/>
</dbReference>
<dbReference type="NCBIfam" id="NF005405">
    <property type="entry name" value="PRK06955.1"/>
    <property type="match status" value="1"/>
</dbReference>
<dbReference type="AlphaFoldDB" id="A0A158F5M9"/>
<dbReference type="SUPFAM" id="SSF50037">
    <property type="entry name" value="C-terminal domain of transcriptional repressors"/>
    <property type="match status" value="1"/>
</dbReference>
<reference evidence="8" key="1">
    <citation type="submission" date="2016-01" db="EMBL/GenBank/DDBJ databases">
        <authorList>
            <person name="Peeters C."/>
        </authorList>
    </citation>
    <scope>NUCLEOTIDE SEQUENCE [LARGE SCALE GENOMIC DNA]</scope>
    <source>
        <strain evidence="8">LMG 22934</strain>
    </source>
</reference>
<feature type="domain" description="BPL/LPL catalytic" evidence="7">
    <location>
        <begin position="60"/>
        <end position="247"/>
    </location>
</feature>
<keyword evidence="4" id="KW-0092">Biotin</keyword>
<dbReference type="InterPro" id="IPR045864">
    <property type="entry name" value="aa-tRNA-synth_II/BPL/LPL"/>
</dbReference>
<dbReference type="Pfam" id="PF03099">
    <property type="entry name" value="BPL_LplA_LipB"/>
    <property type="match status" value="1"/>
</dbReference>
<dbReference type="Gene3D" id="2.30.30.100">
    <property type="match status" value="1"/>
</dbReference>
<dbReference type="CDD" id="cd16442">
    <property type="entry name" value="BPL"/>
    <property type="match status" value="1"/>
</dbReference>
<dbReference type="EC" id="6.3.4.15" evidence="5"/>
<organism evidence="8 9">
    <name type="scientific">Caballeronia humi</name>
    <dbReference type="NCBI Taxonomy" id="326474"/>
    <lineage>
        <taxon>Bacteria</taxon>
        <taxon>Pseudomonadati</taxon>
        <taxon>Pseudomonadota</taxon>
        <taxon>Betaproteobacteria</taxon>
        <taxon>Burkholderiales</taxon>
        <taxon>Burkholderiaceae</taxon>
        <taxon>Caballeronia</taxon>
    </lineage>
</organism>
<dbReference type="Pfam" id="PF02237">
    <property type="entry name" value="BPL_C"/>
    <property type="match status" value="1"/>
</dbReference>
<dbReference type="InterPro" id="IPR008988">
    <property type="entry name" value="Transcriptional_repressor_C"/>
</dbReference>
<evidence type="ECO:0000313" key="8">
    <source>
        <dbReference type="EMBL" id="SAL14330.1"/>
    </source>
</evidence>
<dbReference type="PROSITE" id="PS51733">
    <property type="entry name" value="BPL_LPL_CATALYTIC"/>
    <property type="match status" value="1"/>
</dbReference>
<name>A0A158F5M9_9BURK</name>
<accession>A0A158F5M9</accession>
<comment type="catalytic activity">
    <reaction evidence="6">
        <text>biotin + L-lysyl-[protein] + ATP = N(6)-biotinyl-L-lysyl-[protein] + AMP + diphosphate + H(+)</text>
        <dbReference type="Rhea" id="RHEA:11756"/>
        <dbReference type="Rhea" id="RHEA-COMP:9752"/>
        <dbReference type="Rhea" id="RHEA-COMP:10505"/>
        <dbReference type="ChEBI" id="CHEBI:15378"/>
        <dbReference type="ChEBI" id="CHEBI:29969"/>
        <dbReference type="ChEBI" id="CHEBI:30616"/>
        <dbReference type="ChEBI" id="CHEBI:33019"/>
        <dbReference type="ChEBI" id="CHEBI:57586"/>
        <dbReference type="ChEBI" id="CHEBI:83144"/>
        <dbReference type="ChEBI" id="CHEBI:456215"/>
        <dbReference type="EC" id="6.3.4.15"/>
    </reaction>
</comment>
<keyword evidence="2" id="KW-0547">Nucleotide-binding</keyword>
<proteinExistence type="predicted"/>
<protein>
    <recommendedName>
        <fullName evidence="5">biotin--[biotin carboxyl-carrier protein] ligase</fullName>
        <ecNumber evidence="5">6.3.4.15</ecNumber>
    </recommendedName>
</protein>
<evidence type="ECO:0000256" key="3">
    <source>
        <dbReference type="ARBA" id="ARBA00022840"/>
    </source>
</evidence>
<evidence type="ECO:0000313" key="9">
    <source>
        <dbReference type="Proteomes" id="UP000054977"/>
    </source>
</evidence>
<dbReference type="NCBIfam" id="TIGR00121">
    <property type="entry name" value="birA_ligase"/>
    <property type="match status" value="1"/>
</dbReference>
<evidence type="ECO:0000259" key="7">
    <source>
        <dbReference type="PROSITE" id="PS51733"/>
    </source>
</evidence>
<evidence type="ECO:0000256" key="4">
    <source>
        <dbReference type="ARBA" id="ARBA00023267"/>
    </source>
</evidence>
<dbReference type="GO" id="GO:0005524">
    <property type="term" value="F:ATP binding"/>
    <property type="evidence" value="ECO:0007669"/>
    <property type="project" value="UniProtKB-KW"/>
</dbReference>
<dbReference type="GO" id="GO:0005737">
    <property type="term" value="C:cytoplasm"/>
    <property type="evidence" value="ECO:0007669"/>
    <property type="project" value="TreeGrafter"/>
</dbReference>
<gene>
    <name evidence="8" type="ORF">AWB65_00530</name>
</gene>
<dbReference type="GO" id="GO:0004077">
    <property type="term" value="F:biotin--[biotin carboxyl-carrier protein] ligase activity"/>
    <property type="evidence" value="ECO:0007669"/>
    <property type="project" value="UniProtKB-EC"/>
</dbReference>
<evidence type="ECO:0000256" key="5">
    <source>
        <dbReference type="ARBA" id="ARBA00024227"/>
    </source>
</evidence>